<evidence type="ECO:0000313" key="2">
    <source>
        <dbReference type="Proteomes" id="UP000249542"/>
    </source>
</evidence>
<dbReference type="PANTHER" id="PTHR40045:SF1">
    <property type="entry name" value="YQCI_YCGG FAMILY PROTEIN"/>
    <property type="match status" value="1"/>
</dbReference>
<gene>
    <name evidence="1" type="ORF">LX95_01822</name>
</gene>
<protein>
    <recommendedName>
        <fullName evidence="3">YqcI/YcgG family protein</fullName>
    </recommendedName>
</protein>
<dbReference type="Proteomes" id="UP000249542">
    <property type="component" value="Unassembled WGS sequence"/>
</dbReference>
<accession>A0A2W7I1Y7</accession>
<organism evidence="1 2">
    <name type="scientific">Mesonia algae</name>
    <dbReference type="NCBI Taxonomy" id="213248"/>
    <lineage>
        <taxon>Bacteria</taxon>
        <taxon>Pseudomonadati</taxon>
        <taxon>Bacteroidota</taxon>
        <taxon>Flavobacteriia</taxon>
        <taxon>Flavobacteriales</taxon>
        <taxon>Flavobacteriaceae</taxon>
        <taxon>Mesonia</taxon>
    </lineage>
</organism>
<keyword evidence="2" id="KW-1185">Reference proteome</keyword>
<dbReference type="RefSeq" id="WP_111541109.1">
    <property type="nucleotide sequence ID" value="NZ_QKYV01000004.1"/>
</dbReference>
<dbReference type="AlphaFoldDB" id="A0A2W7I1Y7"/>
<dbReference type="InterPro" id="IPR014988">
    <property type="entry name" value="Uncharacterised_YqcI/YcgG"/>
</dbReference>
<proteinExistence type="predicted"/>
<dbReference type="PANTHER" id="PTHR40045">
    <property type="entry name" value="YCGG FAMILY PROTEIN"/>
    <property type="match status" value="1"/>
</dbReference>
<evidence type="ECO:0000313" key="1">
    <source>
        <dbReference type="EMBL" id="PZW40754.1"/>
    </source>
</evidence>
<name>A0A2W7I1Y7_9FLAO</name>
<evidence type="ECO:0008006" key="3">
    <source>
        <dbReference type="Google" id="ProtNLM"/>
    </source>
</evidence>
<reference evidence="1 2" key="1">
    <citation type="submission" date="2018-06" db="EMBL/GenBank/DDBJ databases">
        <title>Genomic Encyclopedia of Archaeal and Bacterial Type Strains, Phase II (KMG-II): from individual species to whole genera.</title>
        <authorList>
            <person name="Goeker M."/>
        </authorList>
    </citation>
    <scope>NUCLEOTIDE SEQUENCE [LARGE SCALE GENOMIC DNA]</scope>
    <source>
        <strain evidence="1 2">DSM 15361</strain>
    </source>
</reference>
<comment type="caution">
    <text evidence="1">The sequence shown here is derived from an EMBL/GenBank/DDBJ whole genome shotgun (WGS) entry which is preliminary data.</text>
</comment>
<sequence>METGKNYNWFKDWIIKEGHPCIMAQTVFKMDKVEFHEYNGFGEKKSVGKMLIDLENYIENYDFDSNEFFTFIATFPNETEELTEKEFEEKLWSQLQHLHEADDHEWDSRVNSDPENSNFSFSLKGRAFYIVGLHPNSSRKARQTKFPTLVFNLHWQFEKLREMKTYQRVKKRIRRRDQKLQGSVNPVLEDFGEKSEANQYSGRYVEENWKCPFHHK</sequence>
<dbReference type="Pfam" id="PF08892">
    <property type="entry name" value="YqcI_YcgG"/>
    <property type="match status" value="1"/>
</dbReference>
<dbReference type="EMBL" id="QKYV01000004">
    <property type="protein sequence ID" value="PZW40754.1"/>
    <property type="molecule type" value="Genomic_DNA"/>
</dbReference>
<dbReference type="NCBIfam" id="NF041366">
    <property type="entry name" value="GntA_guanitoxin"/>
    <property type="match status" value="1"/>
</dbReference>